<evidence type="ECO:0000313" key="3">
    <source>
        <dbReference type="Proteomes" id="UP000649753"/>
    </source>
</evidence>
<feature type="region of interest" description="Disordered" evidence="1">
    <location>
        <begin position="44"/>
        <end position="72"/>
    </location>
</feature>
<organism evidence="2 3">
    <name type="scientific">Plantactinospora soyae</name>
    <dbReference type="NCBI Taxonomy" id="1544732"/>
    <lineage>
        <taxon>Bacteria</taxon>
        <taxon>Bacillati</taxon>
        <taxon>Actinomycetota</taxon>
        <taxon>Actinomycetes</taxon>
        <taxon>Micromonosporales</taxon>
        <taxon>Micromonosporaceae</taxon>
        <taxon>Plantactinospora</taxon>
    </lineage>
</organism>
<comment type="caution">
    <text evidence="2">The sequence shown here is derived from an EMBL/GenBank/DDBJ whole genome shotgun (WGS) entry which is preliminary data.</text>
</comment>
<dbReference type="Proteomes" id="UP000649753">
    <property type="component" value="Unassembled WGS sequence"/>
</dbReference>
<evidence type="ECO:0000256" key="1">
    <source>
        <dbReference type="SAM" id="MobiDB-lite"/>
    </source>
</evidence>
<evidence type="ECO:0000313" key="2">
    <source>
        <dbReference type="EMBL" id="MBE1488323.1"/>
    </source>
</evidence>
<proteinExistence type="predicted"/>
<gene>
    <name evidence="2" type="ORF">H4W31_003961</name>
</gene>
<sequence length="72" mass="7644">MAGFPELAACRAVWDIGDWLGAADRTADAWVTEAVIAKLLADVRKAESDPSPPAARRGDIGAISPTRRLQPT</sequence>
<name>A0A927R065_9ACTN</name>
<protein>
    <submittedName>
        <fullName evidence="2">Uncharacterized protein</fullName>
    </submittedName>
</protein>
<reference evidence="2" key="1">
    <citation type="submission" date="2020-10" db="EMBL/GenBank/DDBJ databases">
        <title>Sequencing the genomes of 1000 actinobacteria strains.</title>
        <authorList>
            <person name="Klenk H.-P."/>
        </authorList>
    </citation>
    <scope>NUCLEOTIDE SEQUENCE</scope>
    <source>
        <strain evidence="2">DSM 46832</strain>
    </source>
</reference>
<dbReference type="EMBL" id="JADBEB010000001">
    <property type="protein sequence ID" value="MBE1488323.1"/>
    <property type="molecule type" value="Genomic_DNA"/>
</dbReference>
<accession>A0A927R065</accession>
<keyword evidence="3" id="KW-1185">Reference proteome</keyword>
<dbReference type="AlphaFoldDB" id="A0A927R065"/>